<name>A0AA96WP85_LEPBY</name>
<dbReference type="EMBL" id="CP130144">
    <property type="protein sequence ID" value="WNZ45310.1"/>
    <property type="molecule type" value="Genomic_DNA"/>
</dbReference>
<reference evidence="1" key="2">
    <citation type="submission" date="2023-07" db="EMBL/GenBank/DDBJ databases">
        <authorList>
            <person name="Bai X.-H."/>
            <person name="Wang H.-H."/>
            <person name="Wang J."/>
            <person name="Ma M.-Y."/>
            <person name="Hu H.-H."/>
            <person name="Song Z.-L."/>
            <person name="Ma H.-G."/>
            <person name="Fan Y."/>
            <person name="Du C.-Y."/>
            <person name="Xu J.-C."/>
        </authorList>
    </citation>
    <scope>NUCLEOTIDE SEQUENCE</scope>
    <source>
        <strain evidence="1">CZ1</strain>
    </source>
</reference>
<dbReference type="EMBL" id="CP130144">
    <property type="protein sequence ID" value="WNZ43367.1"/>
    <property type="molecule type" value="Genomic_DNA"/>
</dbReference>
<evidence type="ECO:0000313" key="2">
    <source>
        <dbReference type="EMBL" id="WNZ45310.1"/>
    </source>
</evidence>
<gene>
    <name evidence="1" type="ORF">Q2T42_16065</name>
    <name evidence="2" type="ORF">Q2T42_26325</name>
</gene>
<sequence length="59" mass="6628">MRSHPANAIAPDLEHAIAPQQVWTHLSESQQQAVRDTLTQIVRMSLQSAASHNTQEKLR</sequence>
<proteinExistence type="predicted"/>
<protein>
    <submittedName>
        <fullName evidence="1">Uncharacterized protein</fullName>
    </submittedName>
</protein>
<dbReference type="AlphaFoldDB" id="A0AA96WP85"/>
<organism evidence="1">
    <name type="scientific">Leptolyngbya boryana CZ1</name>
    <dbReference type="NCBI Taxonomy" id="3060204"/>
    <lineage>
        <taxon>Bacteria</taxon>
        <taxon>Bacillati</taxon>
        <taxon>Cyanobacteriota</taxon>
        <taxon>Cyanophyceae</taxon>
        <taxon>Leptolyngbyales</taxon>
        <taxon>Leptolyngbyaceae</taxon>
        <taxon>Leptolyngbya group</taxon>
        <taxon>Leptolyngbya</taxon>
    </lineage>
</organism>
<accession>A0AA96WP85</accession>
<reference evidence="1" key="1">
    <citation type="journal article" date="2023" name="Plants (Basel)">
        <title>Genomic Analysis of Leptolyngbya boryana CZ1 Reveals Efficient Carbon Fixation Modules.</title>
        <authorList>
            <person name="Bai X."/>
            <person name="Wang H."/>
            <person name="Cheng W."/>
            <person name="Wang J."/>
            <person name="Ma M."/>
            <person name="Hu H."/>
            <person name="Song Z."/>
            <person name="Ma H."/>
            <person name="Fan Y."/>
            <person name="Du C."/>
            <person name="Xu J."/>
        </authorList>
    </citation>
    <scope>NUCLEOTIDE SEQUENCE</scope>
    <source>
        <strain evidence="1">CZ1</strain>
    </source>
</reference>
<evidence type="ECO:0000313" key="1">
    <source>
        <dbReference type="EMBL" id="WNZ43367.1"/>
    </source>
</evidence>
<dbReference type="RefSeq" id="WP_316425687.1">
    <property type="nucleotide sequence ID" value="NZ_CP130144.1"/>
</dbReference>